<dbReference type="AlphaFoldDB" id="G0U132"/>
<dbReference type="EMBL" id="HE573024">
    <property type="protein sequence ID" value="CCC49787.1"/>
    <property type="molecule type" value="Genomic_DNA"/>
</dbReference>
<sequence length="262" mass="28847">MNRYHLHIVDSGDHTSTVNAATLFAHFTLRCGQFRNCLLLSASTTGAKQPRDPANPPPATQQSAAALAAAPSTTGELSTEDPLLAAAETLLQCEGYLHDGGEEEPSWRDSLASVKDRIVPYGNFSRSFIESEVLLSMSKGPYFDFIATADVASFDYLLDYYMAPQLEAAPWSASVPRMTVEKKEGLMERKKRVGLIHILCSELPRAGHLLQRFMELLLDVDTVTAQGVASRGADDQRWIDRVDNVILQMYQLLGVDVLFALV</sequence>
<gene>
    <name evidence="2" type="ORF">TVY486_0803950</name>
</gene>
<proteinExistence type="predicted"/>
<accession>G0U132</accession>
<dbReference type="OMA" id="SWVNHID"/>
<protein>
    <submittedName>
        <fullName evidence="2">Uncharacterized protein</fullName>
    </submittedName>
</protein>
<name>G0U132_TRYVY</name>
<feature type="compositionally biased region" description="Low complexity" evidence="1">
    <location>
        <begin position="60"/>
        <end position="73"/>
    </location>
</feature>
<reference evidence="2" key="1">
    <citation type="journal article" date="2012" name="Proc. Natl. Acad. Sci. U.S.A.">
        <title>Antigenic diversity is generated by distinct evolutionary mechanisms in African trypanosome species.</title>
        <authorList>
            <person name="Jackson A.P."/>
            <person name="Berry A."/>
            <person name="Aslett M."/>
            <person name="Allison H.C."/>
            <person name="Burton P."/>
            <person name="Vavrova-Anderson J."/>
            <person name="Brown R."/>
            <person name="Browne H."/>
            <person name="Corton N."/>
            <person name="Hauser H."/>
            <person name="Gamble J."/>
            <person name="Gilderthorp R."/>
            <person name="Marcello L."/>
            <person name="McQuillan J."/>
            <person name="Otto T.D."/>
            <person name="Quail M.A."/>
            <person name="Sanders M.J."/>
            <person name="van Tonder A."/>
            <person name="Ginger M.L."/>
            <person name="Field M.C."/>
            <person name="Barry J.D."/>
            <person name="Hertz-Fowler C."/>
            <person name="Berriman M."/>
        </authorList>
    </citation>
    <scope>NUCLEOTIDE SEQUENCE</scope>
    <source>
        <strain evidence="2">Y486</strain>
    </source>
</reference>
<feature type="region of interest" description="Disordered" evidence="1">
    <location>
        <begin position="45"/>
        <end position="79"/>
    </location>
</feature>
<dbReference type="VEuPathDB" id="TriTrypDB:TvY486_0803950"/>
<evidence type="ECO:0000313" key="2">
    <source>
        <dbReference type="EMBL" id="CCC49787.1"/>
    </source>
</evidence>
<organism evidence="2">
    <name type="scientific">Trypanosoma vivax (strain Y486)</name>
    <dbReference type="NCBI Taxonomy" id="1055687"/>
    <lineage>
        <taxon>Eukaryota</taxon>
        <taxon>Discoba</taxon>
        <taxon>Euglenozoa</taxon>
        <taxon>Kinetoplastea</taxon>
        <taxon>Metakinetoplastina</taxon>
        <taxon>Trypanosomatida</taxon>
        <taxon>Trypanosomatidae</taxon>
        <taxon>Trypanosoma</taxon>
        <taxon>Duttonella</taxon>
    </lineage>
</organism>
<evidence type="ECO:0000256" key="1">
    <source>
        <dbReference type="SAM" id="MobiDB-lite"/>
    </source>
</evidence>